<dbReference type="AlphaFoldDB" id="A0AA37PCM5"/>
<reference evidence="1 2" key="1">
    <citation type="submission" date="2022-03" db="EMBL/GenBank/DDBJ databases">
        <title>Genome data of Colletotrichum spp.</title>
        <authorList>
            <person name="Utami Y.D."/>
            <person name="Hiruma K."/>
        </authorList>
    </citation>
    <scope>NUCLEOTIDE SEQUENCE [LARGE SCALE GENOMIC DNA]</scope>
    <source>
        <strain evidence="1 2">MAFF 239500</strain>
    </source>
</reference>
<dbReference type="EMBL" id="BQXU01000031">
    <property type="protein sequence ID" value="GKT49705.1"/>
    <property type="molecule type" value="Genomic_DNA"/>
</dbReference>
<gene>
    <name evidence="1" type="ORF">ColSpa_09886</name>
</gene>
<evidence type="ECO:0000313" key="1">
    <source>
        <dbReference type="EMBL" id="GKT49705.1"/>
    </source>
</evidence>
<organism evidence="1 2">
    <name type="scientific">Colletotrichum spaethianum</name>
    <dbReference type="NCBI Taxonomy" id="700344"/>
    <lineage>
        <taxon>Eukaryota</taxon>
        <taxon>Fungi</taxon>
        <taxon>Dikarya</taxon>
        <taxon>Ascomycota</taxon>
        <taxon>Pezizomycotina</taxon>
        <taxon>Sordariomycetes</taxon>
        <taxon>Hypocreomycetidae</taxon>
        <taxon>Glomerellales</taxon>
        <taxon>Glomerellaceae</taxon>
        <taxon>Colletotrichum</taxon>
        <taxon>Colletotrichum spaethianum species complex</taxon>
    </lineage>
</organism>
<dbReference type="RefSeq" id="XP_049132055.1">
    <property type="nucleotide sequence ID" value="XM_049276098.1"/>
</dbReference>
<proteinExistence type="predicted"/>
<dbReference type="Proteomes" id="UP001055115">
    <property type="component" value="Unassembled WGS sequence"/>
</dbReference>
<comment type="caution">
    <text evidence="1">The sequence shown here is derived from an EMBL/GenBank/DDBJ whole genome shotgun (WGS) entry which is preliminary data.</text>
</comment>
<accession>A0AA37PCM5</accession>
<evidence type="ECO:0000313" key="2">
    <source>
        <dbReference type="Proteomes" id="UP001055115"/>
    </source>
</evidence>
<keyword evidence="2" id="KW-1185">Reference proteome</keyword>
<name>A0AA37PCM5_9PEZI</name>
<sequence length="311" mass="34609">MKVIQRRELSSFDQNLGSFHHHPDDLVPVSLSLDSTADERANLLASIISKSSAPHISLQANEFRVGPDPTSKDIFRKKLLRELRKGWANASTEARFIRLVEVLQRDGCAVFAGLVDMQSFQQLIDDFSDIMNGSGSHAFLHSFSHLIEHPDFLKNSRYNDAIIHPLLIAMLSYAMGGPIRMTDARGKDTEPISVNAQDNMLHVDNTPFREEYKILLGWEKGKVKGPTGQNFTFLPGTQKGTRFVRVDEHSQPWSTENDSLFITNESIDSVFGFQKDIAGGAPAVVEVEYPNQPITVVFNAGSLPVMLEVAS</sequence>
<dbReference type="GeneID" id="73330688"/>
<protein>
    <submittedName>
        <fullName evidence="1">Uncharacterized protein</fullName>
    </submittedName>
</protein>